<dbReference type="Pfam" id="PF00534">
    <property type="entry name" value="Glycos_transf_1"/>
    <property type="match status" value="1"/>
</dbReference>
<evidence type="ECO:0000259" key="2">
    <source>
        <dbReference type="Pfam" id="PF13439"/>
    </source>
</evidence>
<dbReference type="STRING" id="237682.SAMN05421676_103361"/>
<dbReference type="EMBL" id="FOHJ01000003">
    <property type="protein sequence ID" value="SET25642.1"/>
    <property type="molecule type" value="Genomic_DNA"/>
</dbReference>
<dbReference type="InterPro" id="IPR028098">
    <property type="entry name" value="Glyco_trans_4-like_N"/>
</dbReference>
<dbReference type="InterPro" id="IPR050194">
    <property type="entry name" value="Glycosyltransferase_grp1"/>
</dbReference>
<dbReference type="Proteomes" id="UP000199095">
    <property type="component" value="Unassembled WGS sequence"/>
</dbReference>
<reference evidence="4" key="1">
    <citation type="submission" date="2016-10" db="EMBL/GenBank/DDBJ databases">
        <authorList>
            <person name="Varghese N."/>
            <person name="Submissions S."/>
        </authorList>
    </citation>
    <scope>NUCLEOTIDE SEQUENCE [LARGE SCALE GENOMIC DNA]</scope>
    <source>
        <strain evidence="4">CGMCC 1.3566</strain>
    </source>
</reference>
<keyword evidence="4" id="KW-1185">Reference proteome</keyword>
<dbReference type="RefSeq" id="WP_245732740.1">
    <property type="nucleotide sequence ID" value="NZ_FOHJ01000003.1"/>
</dbReference>
<sequence>MKRKSKRILVLSNMYPGKVSSTFGIFVENQVEGIRKRGIYVDVLAVQDPRMGKYFVIKKYLKWSIRILYSFLTKGRSYDLIHAHYVFPSGMFALLFKKWFGTKMIVTAHGGDIDKMSKKSRFFFNKTKQILNNADFVIAVGENLRKDITDTFRVDADKTAVINMGVNREVFQPIDKMRAKELLGRSSSKFYLLYVGNLIKQKGLLELIDAFRHLRQKYSDLELHLIGPVKNEVFLSQLKQKIADENIEDLYIHPAKGQKEIAKWMAASDVFVLPSHIEGFGLVALEAMSCHTPVVGSDVGGLSYLLKDSGILISPKDSSSLYKGLEKLIVNEGLRMTLIKQGEKKAQENDQELLLDRLMEIYGHKGGKIT</sequence>
<gene>
    <name evidence="3" type="ORF">SAMN05421676_103361</name>
</gene>
<dbReference type="Gene3D" id="3.40.50.2000">
    <property type="entry name" value="Glycogen Phosphorylase B"/>
    <property type="match status" value="2"/>
</dbReference>
<dbReference type="PANTHER" id="PTHR45947:SF3">
    <property type="entry name" value="SULFOQUINOVOSYL TRANSFERASE SQD2"/>
    <property type="match status" value="1"/>
</dbReference>
<accession>A0A1I0D0G9</accession>
<dbReference type="PANTHER" id="PTHR45947">
    <property type="entry name" value="SULFOQUINOVOSYL TRANSFERASE SQD2"/>
    <property type="match status" value="1"/>
</dbReference>
<keyword evidence="3" id="KW-0808">Transferase</keyword>
<dbReference type="SUPFAM" id="SSF53756">
    <property type="entry name" value="UDP-Glycosyltransferase/glycogen phosphorylase"/>
    <property type="match status" value="1"/>
</dbReference>
<evidence type="ECO:0000313" key="4">
    <source>
        <dbReference type="Proteomes" id="UP000199095"/>
    </source>
</evidence>
<dbReference type="AlphaFoldDB" id="A0A1I0D0G9"/>
<proteinExistence type="predicted"/>
<dbReference type="Pfam" id="PF13439">
    <property type="entry name" value="Glyco_transf_4"/>
    <property type="match status" value="1"/>
</dbReference>
<organism evidence="3 4">
    <name type="scientific">Salinibacillus kushneri</name>
    <dbReference type="NCBI Taxonomy" id="237682"/>
    <lineage>
        <taxon>Bacteria</taxon>
        <taxon>Bacillati</taxon>
        <taxon>Bacillota</taxon>
        <taxon>Bacilli</taxon>
        <taxon>Bacillales</taxon>
        <taxon>Bacillaceae</taxon>
        <taxon>Salinibacillus</taxon>
    </lineage>
</organism>
<evidence type="ECO:0000313" key="3">
    <source>
        <dbReference type="EMBL" id="SET25642.1"/>
    </source>
</evidence>
<name>A0A1I0D0G9_9BACI</name>
<protein>
    <submittedName>
        <fullName evidence="3">Glycosyltransferase involved in cell wall bisynthesis</fullName>
    </submittedName>
</protein>
<evidence type="ECO:0000259" key="1">
    <source>
        <dbReference type="Pfam" id="PF00534"/>
    </source>
</evidence>
<feature type="domain" description="Glycosyl transferase family 1" evidence="1">
    <location>
        <begin position="183"/>
        <end position="344"/>
    </location>
</feature>
<dbReference type="GO" id="GO:0016757">
    <property type="term" value="F:glycosyltransferase activity"/>
    <property type="evidence" value="ECO:0007669"/>
    <property type="project" value="InterPro"/>
</dbReference>
<dbReference type="InterPro" id="IPR001296">
    <property type="entry name" value="Glyco_trans_1"/>
</dbReference>
<feature type="domain" description="Glycosyltransferase subfamily 4-like N-terminal" evidence="2">
    <location>
        <begin position="26"/>
        <end position="169"/>
    </location>
</feature>